<organism evidence="1 2">
    <name type="scientific">Corynebacterium pseudopelargi</name>
    <dbReference type="NCBI Taxonomy" id="2080757"/>
    <lineage>
        <taxon>Bacteria</taxon>
        <taxon>Bacillati</taxon>
        <taxon>Actinomycetota</taxon>
        <taxon>Actinomycetes</taxon>
        <taxon>Mycobacteriales</taxon>
        <taxon>Corynebacteriaceae</taxon>
        <taxon>Corynebacterium</taxon>
    </lineage>
</organism>
<evidence type="ECO:0000313" key="2">
    <source>
        <dbReference type="Proteomes" id="UP000271426"/>
    </source>
</evidence>
<dbReference type="KEGG" id="cpso:CPPEL_00335"/>
<gene>
    <name evidence="1" type="ORF">CPPEL_00335</name>
</gene>
<accession>A0A3G6IUC2</accession>
<sequence length="98" mass="11000">MSKRRIIATVAFVLGMLAAGWLWMQSHHLAAAGVLLIPAAWNLFSSVPSSKEIKELEQLRYRDNPSPDEVKRYREAHPGSSITEAIAALKRQQKPPQH</sequence>
<dbReference type="AlphaFoldDB" id="A0A3G6IUC2"/>
<protein>
    <submittedName>
        <fullName evidence="1">Uncharacterized protein</fullName>
    </submittedName>
</protein>
<reference evidence="1 2" key="1">
    <citation type="submission" date="2018-11" db="EMBL/GenBank/DDBJ databases">
        <authorList>
            <person name="Kleinhagauer T."/>
            <person name="Glaeser S.P."/>
            <person name="Spergser J."/>
            <person name="Ruckert C."/>
            <person name="Kaempfer P."/>
            <person name="Busse H.-J."/>
        </authorList>
    </citation>
    <scope>NUCLEOTIDE SEQUENCE [LARGE SCALE GENOMIC DNA]</scope>
    <source>
        <strain evidence="1 2">812CH</strain>
    </source>
</reference>
<name>A0A3G6IUC2_9CORY</name>
<proteinExistence type="predicted"/>
<dbReference type="Proteomes" id="UP000271426">
    <property type="component" value="Chromosome"/>
</dbReference>
<dbReference type="RefSeq" id="WP_123959061.1">
    <property type="nucleotide sequence ID" value="NZ_CP033898.1"/>
</dbReference>
<keyword evidence="2" id="KW-1185">Reference proteome</keyword>
<evidence type="ECO:0000313" key="1">
    <source>
        <dbReference type="EMBL" id="AZA08218.1"/>
    </source>
</evidence>
<dbReference type="EMBL" id="CP033898">
    <property type="protein sequence ID" value="AZA08218.1"/>
    <property type="molecule type" value="Genomic_DNA"/>
</dbReference>
<dbReference type="OrthoDB" id="4409392at2"/>